<accession>A0ABU7PK09</accession>
<comment type="caution">
    <text evidence="1">The sequence shown here is derived from an EMBL/GenBank/DDBJ whole genome shotgun (WGS) entry which is preliminary data.</text>
</comment>
<protein>
    <submittedName>
        <fullName evidence="1">Uncharacterized protein</fullName>
    </submittedName>
</protein>
<name>A0ABU7PK09_9ACTN</name>
<evidence type="ECO:0000313" key="1">
    <source>
        <dbReference type="EMBL" id="MEE4546166.1"/>
    </source>
</evidence>
<dbReference type="EMBL" id="JAZEWV010000040">
    <property type="protein sequence ID" value="MEE4546166.1"/>
    <property type="molecule type" value="Genomic_DNA"/>
</dbReference>
<sequence length="201" mass="21167">MRASPGVRVSRAALFAVLCVLLAAFGHGLAMGSMPPLRADVLGWLAVLAPCCVLCGRERSLPGIGAAMLTAQAGLHVGFDAACFRPAAWSMPGMPGGPAPYPAAHATALHTTALHATAAHLTAALTASWWLRRGEAAVWALLRRAAALVPAPAAWWRTGPARASGPPSVRPVRRERATRIEGHLLLRHLVTRRGPPSLRWS</sequence>
<dbReference type="RefSeq" id="WP_330799868.1">
    <property type="nucleotide sequence ID" value="NZ_JAZEWV010000040.1"/>
</dbReference>
<reference evidence="1 2" key="1">
    <citation type="submission" date="2023-12" db="EMBL/GenBank/DDBJ databases">
        <title>Streptomyces sp. V4-01.</title>
        <authorList>
            <person name="Somphong A."/>
            <person name="Phongsopitanun W."/>
        </authorList>
    </citation>
    <scope>NUCLEOTIDE SEQUENCE [LARGE SCALE GENOMIC DNA]</scope>
    <source>
        <strain evidence="1 2">V4-01</strain>
    </source>
</reference>
<evidence type="ECO:0000313" key="2">
    <source>
        <dbReference type="Proteomes" id="UP001344658"/>
    </source>
</evidence>
<organism evidence="1 2">
    <name type="scientific">Actinacidiphila polyblastidii</name>
    <dbReference type="NCBI Taxonomy" id="3110430"/>
    <lineage>
        <taxon>Bacteria</taxon>
        <taxon>Bacillati</taxon>
        <taxon>Actinomycetota</taxon>
        <taxon>Actinomycetes</taxon>
        <taxon>Kitasatosporales</taxon>
        <taxon>Streptomycetaceae</taxon>
        <taxon>Actinacidiphila</taxon>
    </lineage>
</organism>
<proteinExistence type="predicted"/>
<keyword evidence="2" id="KW-1185">Reference proteome</keyword>
<dbReference type="Proteomes" id="UP001344658">
    <property type="component" value="Unassembled WGS sequence"/>
</dbReference>
<gene>
    <name evidence="1" type="ORF">V2S66_29890</name>
</gene>